<accession>A0A6J3K883</accession>
<dbReference type="AlphaFoldDB" id="A0A6J3K883"/>
<sequence length="254" mass="26313">MVPKVLYLLLIACIFGTVVQMSFAGPSNSSETAVSSNSSETAVSSNSSNSSEASASSKSSASSKQSETSASSKSSGSSESSDSSDSSSDSSASSESEEKPVVKPVDNPKKPGGKPEDKDKRKPQKPPTKQEEAENKTVTKKLEIVLPTIPTFSPIPGLKSNVDKAKDLVARRLNNGGNFVNAVANSIRQAVHAAKPILALGDLISKIIRAFAEIASLNPVRLGALVLQEGVKIATSILTASSPILITGTVMVGR</sequence>
<dbReference type="GeneID" id="117232986"/>
<feature type="compositionally biased region" description="Low complexity" evidence="1">
    <location>
        <begin position="27"/>
        <end position="94"/>
    </location>
</feature>
<feature type="compositionally biased region" description="Basic and acidic residues" evidence="1">
    <location>
        <begin position="96"/>
        <end position="120"/>
    </location>
</feature>
<dbReference type="RefSeq" id="XP_033348706.1">
    <property type="nucleotide sequence ID" value="XM_033492815.1"/>
</dbReference>
<evidence type="ECO:0000256" key="2">
    <source>
        <dbReference type="SAM" id="SignalP"/>
    </source>
</evidence>
<proteinExistence type="predicted"/>
<dbReference type="KEGG" id="bvk:117232986"/>
<dbReference type="Proteomes" id="UP000504631">
    <property type="component" value="Unplaced"/>
</dbReference>
<feature type="signal peptide" evidence="2">
    <location>
        <begin position="1"/>
        <end position="24"/>
    </location>
</feature>
<name>A0A6J3K883_9HYME</name>
<feature type="chain" id="PRO_5027119193" evidence="2">
    <location>
        <begin position="25"/>
        <end position="254"/>
    </location>
</feature>
<reference evidence="4" key="1">
    <citation type="submission" date="2025-08" db="UniProtKB">
        <authorList>
            <consortium name="RefSeq"/>
        </authorList>
    </citation>
    <scope>IDENTIFICATION</scope>
    <source>
        <tissue evidence="4">Muscle</tissue>
    </source>
</reference>
<organism evidence="3 4">
    <name type="scientific">Bombus vosnesenskii</name>
    <dbReference type="NCBI Taxonomy" id="207650"/>
    <lineage>
        <taxon>Eukaryota</taxon>
        <taxon>Metazoa</taxon>
        <taxon>Ecdysozoa</taxon>
        <taxon>Arthropoda</taxon>
        <taxon>Hexapoda</taxon>
        <taxon>Insecta</taxon>
        <taxon>Pterygota</taxon>
        <taxon>Neoptera</taxon>
        <taxon>Endopterygota</taxon>
        <taxon>Hymenoptera</taxon>
        <taxon>Apocrita</taxon>
        <taxon>Aculeata</taxon>
        <taxon>Apoidea</taxon>
        <taxon>Anthophila</taxon>
        <taxon>Apidae</taxon>
        <taxon>Bombus</taxon>
        <taxon>Pyrobombus</taxon>
    </lineage>
</organism>
<protein>
    <submittedName>
        <fullName evidence="4">Vacuolar segregation protein 7-like</fullName>
    </submittedName>
</protein>
<gene>
    <name evidence="4" type="primary">LOC117232986</name>
</gene>
<keyword evidence="2" id="KW-0732">Signal</keyword>
<feature type="region of interest" description="Disordered" evidence="1">
    <location>
        <begin position="25"/>
        <end position="136"/>
    </location>
</feature>
<evidence type="ECO:0000313" key="3">
    <source>
        <dbReference type="Proteomes" id="UP000504631"/>
    </source>
</evidence>
<evidence type="ECO:0000313" key="4">
    <source>
        <dbReference type="RefSeq" id="XP_033348706.1"/>
    </source>
</evidence>
<evidence type="ECO:0000256" key="1">
    <source>
        <dbReference type="SAM" id="MobiDB-lite"/>
    </source>
</evidence>
<keyword evidence="3" id="KW-1185">Reference proteome</keyword>